<dbReference type="GO" id="GO:0046872">
    <property type="term" value="F:metal ion binding"/>
    <property type="evidence" value="ECO:0007669"/>
    <property type="project" value="UniProtKB-KW"/>
</dbReference>
<dbReference type="InterPro" id="IPR027806">
    <property type="entry name" value="HARBI1_dom"/>
</dbReference>
<evidence type="ECO:0000313" key="4">
    <source>
        <dbReference type="EMBL" id="KAJ3509517.1"/>
    </source>
</evidence>
<keyword evidence="2" id="KW-0479">Metal-binding</keyword>
<dbReference type="OrthoDB" id="5945905at2759"/>
<sequence>MRPAVRNALFQLCLDAVEDTVPIEMYQNIHNNLPPITAAATLLAHQLEDTRETARPQQSGFRITWEALCALDRRDCLYRFRFYAEEIADLVNVLQIPNPCITSGRHSFSSIEALCILLARYKSAGTQNELVIMYRRSQAAISEIVNELSYWIEERWRHLLDFDFEGILSQENMEKYAEAIYMAGAPLDSIWAFLDCTIRVMCRPSRHQRQAYSGYKKRHALKYQALKLPNGLIGHLYGPEVGRHNDNHLLTTSGLMDLCAQHAIRPGTTIDDLPQDHYLQVFGDPAYGNNYQLISPFSGVGERTMEEKAWNEAMSAVRIEVEHGFGGVTKSDCTIL</sequence>
<comment type="cofactor">
    <cofactor evidence="1">
        <name>a divalent metal cation</name>
        <dbReference type="ChEBI" id="CHEBI:60240"/>
    </cofactor>
</comment>
<name>A0A9W8JZ15_9AGAR</name>
<keyword evidence="5" id="KW-1185">Reference proteome</keyword>
<feature type="domain" description="DDE Tnp4" evidence="3">
    <location>
        <begin position="194"/>
        <end position="327"/>
    </location>
</feature>
<gene>
    <name evidence="4" type="ORF">NLJ89_g5189</name>
</gene>
<dbReference type="Proteomes" id="UP001148786">
    <property type="component" value="Unassembled WGS sequence"/>
</dbReference>
<accession>A0A9W8JZ15</accession>
<dbReference type="Pfam" id="PF13359">
    <property type="entry name" value="DDE_Tnp_4"/>
    <property type="match status" value="1"/>
</dbReference>
<organism evidence="4 5">
    <name type="scientific">Agrocybe chaxingu</name>
    <dbReference type="NCBI Taxonomy" id="84603"/>
    <lineage>
        <taxon>Eukaryota</taxon>
        <taxon>Fungi</taxon>
        <taxon>Dikarya</taxon>
        <taxon>Basidiomycota</taxon>
        <taxon>Agaricomycotina</taxon>
        <taxon>Agaricomycetes</taxon>
        <taxon>Agaricomycetidae</taxon>
        <taxon>Agaricales</taxon>
        <taxon>Agaricineae</taxon>
        <taxon>Strophariaceae</taxon>
        <taxon>Agrocybe</taxon>
    </lineage>
</organism>
<evidence type="ECO:0000313" key="5">
    <source>
        <dbReference type="Proteomes" id="UP001148786"/>
    </source>
</evidence>
<evidence type="ECO:0000256" key="2">
    <source>
        <dbReference type="ARBA" id="ARBA00022723"/>
    </source>
</evidence>
<protein>
    <recommendedName>
        <fullName evidence="3">DDE Tnp4 domain-containing protein</fullName>
    </recommendedName>
</protein>
<dbReference type="EMBL" id="JANKHO010000471">
    <property type="protein sequence ID" value="KAJ3509517.1"/>
    <property type="molecule type" value="Genomic_DNA"/>
</dbReference>
<evidence type="ECO:0000259" key="3">
    <source>
        <dbReference type="Pfam" id="PF13359"/>
    </source>
</evidence>
<evidence type="ECO:0000256" key="1">
    <source>
        <dbReference type="ARBA" id="ARBA00001968"/>
    </source>
</evidence>
<dbReference type="AlphaFoldDB" id="A0A9W8JZ15"/>
<comment type="caution">
    <text evidence="4">The sequence shown here is derived from an EMBL/GenBank/DDBJ whole genome shotgun (WGS) entry which is preliminary data.</text>
</comment>
<proteinExistence type="predicted"/>
<reference evidence="4" key="1">
    <citation type="submission" date="2022-07" db="EMBL/GenBank/DDBJ databases">
        <title>Genome Sequence of Agrocybe chaxingu.</title>
        <authorList>
            <person name="Buettner E."/>
        </authorList>
    </citation>
    <scope>NUCLEOTIDE SEQUENCE</scope>
    <source>
        <strain evidence="4">MP-N11</strain>
    </source>
</reference>